<evidence type="ECO:0000256" key="6">
    <source>
        <dbReference type="ARBA" id="ARBA00023288"/>
    </source>
</evidence>
<evidence type="ECO:0000256" key="2">
    <source>
        <dbReference type="ARBA" id="ARBA00008610"/>
    </source>
</evidence>
<evidence type="ECO:0000256" key="3">
    <source>
        <dbReference type="ARBA" id="ARBA00022475"/>
    </source>
</evidence>
<keyword evidence="4 8" id="KW-0732">Signal</keyword>
<keyword evidence="3" id="KW-1003">Cell membrane</keyword>
<organism evidence="10 11">
    <name type="scientific">Alicyclobacillus sacchari</name>
    <dbReference type="NCBI Taxonomy" id="392010"/>
    <lineage>
        <taxon>Bacteria</taxon>
        <taxon>Bacillati</taxon>
        <taxon>Bacillota</taxon>
        <taxon>Bacilli</taxon>
        <taxon>Bacillales</taxon>
        <taxon>Alicyclobacillaceae</taxon>
        <taxon>Alicyclobacillus</taxon>
    </lineage>
</organism>
<dbReference type="Proteomes" id="UP000294581">
    <property type="component" value="Unassembled WGS sequence"/>
</dbReference>
<dbReference type="Pfam" id="PF02608">
    <property type="entry name" value="Bmp"/>
    <property type="match status" value="1"/>
</dbReference>
<comment type="similarity">
    <text evidence="2">Belongs to the BMP lipoprotein family.</text>
</comment>
<evidence type="ECO:0000256" key="7">
    <source>
        <dbReference type="SAM" id="MobiDB-lite"/>
    </source>
</evidence>
<comment type="subcellular location">
    <subcellularLocation>
        <location evidence="1">Cell membrane</location>
        <topology evidence="1">Lipid-anchor</topology>
    </subcellularLocation>
</comment>
<dbReference type="Gene3D" id="3.40.50.2300">
    <property type="match status" value="2"/>
</dbReference>
<evidence type="ECO:0000256" key="8">
    <source>
        <dbReference type="SAM" id="SignalP"/>
    </source>
</evidence>
<evidence type="ECO:0000256" key="5">
    <source>
        <dbReference type="ARBA" id="ARBA00023136"/>
    </source>
</evidence>
<dbReference type="PANTHER" id="PTHR34296">
    <property type="entry name" value="TRANSCRIPTIONAL ACTIVATOR PROTEIN MED"/>
    <property type="match status" value="1"/>
</dbReference>
<accession>A0A4R8LLL6</accession>
<feature type="region of interest" description="Disordered" evidence="7">
    <location>
        <begin position="26"/>
        <end position="50"/>
    </location>
</feature>
<dbReference type="InterPro" id="IPR028082">
    <property type="entry name" value="Peripla_BP_I"/>
</dbReference>
<keyword evidence="5" id="KW-0472">Membrane</keyword>
<protein>
    <submittedName>
        <fullName evidence="10">Nucleoside-binding protein</fullName>
    </submittedName>
</protein>
<evidence type="ECO:0000313" key="11">
    <source>
        <dbReference type="Proteomes" id="UP000294581"/>
    </source>
</evidence>
<evidence type="ECO:0000256" key="4">
    <source>
        <dbReference type="ARBA" id="ARBA00022729"/>
    </source>
</evidence>
<evidence type="ECO:0000313" key="10">
    <source>
        <dbReference type="EMBL" id="TDY46236.1"/>
    </source>
</evidence>
<dbReference type="SUPFAM" id="SSF53822">
    <property type="entry name" value="Periplasmic binding protein-like I"/>
    <property type="match status" value="1"/>
</dbReference>
<dbReference type="CDD" id="cd06354">
    <property type="entry name" value="PBP1_PrnA-like"/>
    <property type="match status" value="1"/>
</dbReference>
<evidence type="ECO:0000259" key="9">
    <source>
        <dbReference type="Pfam" id="PF02608"/>
    </source>
</evidence>
<dbReference type="AlphaFoldDB" id="A0A4R8LLL6"/>
<dbReference type="OrthoDB" id="9784230at2"/>
<dbReference type="GO" id="GO:0005886">
    <property type="term" value="C:plasma membrane"/>
    <property type="evidence" value="ECO:0007669"/>
    <property type="project" value="UniProtKB-SubCell"/>
</dbReference>
<dbReference type="InterPro" id="IPR003760">
    <property type="entry name" value="PnrA-like"/>
</dbReference>
<sequence>MKQRFLTVAASMLALTALVTGCGTGAASNQSTTTGSNGTNGTTTSNSSGTTTAGKTIKIGLVTDTGGLNDNGFNHLAYVGMTNAQHQLNGVSTSVVQSQSESDYVPNLSHFAQNGYNLVIAVGYLMEDAVKQVAKEYPKTDFLIIDDNITGIPNVASAIFQSEQAGYLAGVVAGLVQKNHELKGLNTKNVVGVIGGQDIPPVDTYIAGFQQGFKKEDPNGKVLLQYTNSFSDEALGSQYAQNEISQGADIIFPVAGGCGIGAINAANSAKVYAIGVDTNQAYLAPKSVITSATKGVDTAVFDTIKAVQSGTFKGGVSTFNLANNGVGIAPLMKGLPQSVQTTVNQVKQQIISGQIKVSTTVQK</sequence>
<gene>
    <name evidence="10" type="ORF">C7445_10710</name>
</gene>
<dbReference type="InterPro" id="IPR050957">
    <property type="entry name" value="BMP_lipoprotein"/>
</dbReference>
<keyword evidence="6" id="KW-0449">Lipoprotein</keyword>
<evidence type="ECO:0000256" key="1">
    <source>
        <dbReference type="ARBA" id="ARBA00004193"/>
    </source>
</evidence>
<feature type="chain" id="PRO_5020425813" evidence="8">
    <location>
        <begin position="27"/>
        <end position="363"/>
    </location>
</feature>
<dbReference type="EMBL" id="SORF01000007">
    <property type="protein sequence ID" value="TDY46236.1"/>
    <property type="molecule type" value="Genomic_DNA"/>
</dbReference>
<name>A0A4R8LLL6_9BACL</name>
<feature type="signal peptide" evidence="8">
    <location>
        <begin position="1"/>
        <end position="26"/>
    </location>
</feature>
<dbReference type="PANTHER" id="PTHR34296:SF2">
    <property type="entry name" value="ABC TRANSPORTER GUANOSINE-BINDING PROTEIN NUPN"/>
    <property type="match status" value="1"/>
</dbReference>
<dbReference type="PROSITE" id="PS51257">
    <property type="entry name" value="PROKAR_LIPOPROTEIN"/>
    <property type="match status" value="1"/>
</dbReference>
<dbReference type="RefSeq" id="WP_134159609.1">
    <property type="nucleotide sequence ID" value="NZ_SORF01000007.1"/>
</dbReference>
<reference evidence="10 11" key="1">
    <citation type="submission" date="2019-03" db="EMBL/GenBank/DDBJ databases">
        <title>Genomic Encyclopedia of Type Strains, Phase IV (KMG-IV): sequencing the most valuable type-strain genomes for metagenomic binning, comparative biology and taxonomic classification.</title>
        <authorList>
            <person name="Goeker M."/>
        </authorList>
    </citation>
    <scope>NUCLEOTIDE SEQUENCE [LARGE SCALE GENOMIC DNA]</scope>
    <source>
        <strain evidence="10 11">DSM 17974</strain>
    </source>
</reference>
<proteinExistence type="inferred from homology"/>
<keyword evidence="11" id="KW-1185">Reference proteome</keyword>
<comment type="caution">
    <text evidence="10">The sequence shown here is derived from an EMBL/GenBank/DDBJ whole genome shotgun (WGS) entry which is preliminary data.</text>
</comment>
<feature type="domain" description="ABC transporter substrate-binding protein PnrA-like" evidence="9">
    <location>
        <begin position="61"/>
        <end position="358"/>
    </location>
</feature>